<dbReference type="OrthoDB" id="3501663at2759"/>
<dbReference type="InterPro" id="IPR033932">
    <property type="entry name" value="YtcJ-like"/>
</dbReference>
<dbReference type="GeneID" id="25569842"/>
<dbReference type="PANTHER" id="PTHR22642">
    <property type="entry name" value="IMIDAZOLONEPROPIONASE"/>
    <property type="match status" value="1"/>
</dbReference>
<dbReference type="SUPFAM" id="SSF51556">
    <property type="entry name" value="Metallo-dependent hydrolases"/>
    <property type="match status" value="1"/>
</dbReference>
<evidence type="ECO:0000259" key="1">
    <source>
        <dbReference type="Pfam" id="PF07969"/>
    </source>
</evidence>
<dbReference type="Gene3D" id="3.20.20.140">
    <property type="entry name" value="Metal-dependent hydrolases"/>
    <property type="match status" value="1"/>
</dbReference>
<dbReference type="SUPFAM" id="SSF54637">
    <property type="entry name" value="Thioesterase/thiol ester dehydrase-isomerase"/>
    <property type="match status" value="1"/>
</dbReference>
<dbReference type="EMBL" id="GL349457">
    <property type="protein sequence ID" value="KNC49709.1"/>
    <property type="molecule type" value="Genomic_DNA"/>
</dbReference>
<dbReference type="Proteomes" id="UP000054408">
    <property type="component" value="Unassembled WGS sequence"/>
</dbReference>
<gene>
    <name evidence="2" type="ORF">AMSG_11927</name>
</gene>
<dbReference type="CDD" id="cd01300">
    <property type="entry name" value="YtcJ_like"/>
    <property type="match status" value="1"/>
</dbReference>
<accession>A0A0L0DBI3</accession>
<feature type="domain" description="Amidohydrolase 3" evidence="1">
    <location>
        <begin position="78"/>
        <end position="564"/>
    </location>
</feature>
<sequence length="741" mass="77367">MDLPTCSLLVLESKIWTGVAKAPWASALATAGDRIIAVGDDGDAVIAALALALGLDGADASEAAVVAAGARVLRHVPMVVPGFIDSHVHFLDGGFRLSSVQLRGVASKDAFVAAVAAFVARVPEGGWMTGGDWEYAALGALPNASWIDEVTGSTPVFLSQADGHMAVANSAAMALAGITAETADIDGGVIERETGSGVPTGLFRDNAMSLVQNAMSFPPAAATTAALEAAMAYVAEQGVTSVVDMGVDVGIPSQKLEGIDVMRAAHAEARLRTRVYAAIPLPKWEQLAPGTSLAVELAVETNDSPWLTFGSLKGFMDGSLGSHTALFREPFSDSDDGSRGLALFPREQMRDWIVAADAAGLHVMVHAIGDEAVSQLLDIFEEAVAVNGKRDRRFRIEHAQHFLSEDVARAAALGVIASMQPTHATDDGRWAEAVIGQERCKLAFPWNSLANAGIKLAFGSDWFVAPPLPLEGIYAAVARRVAGNDGIGKPSWIPEQCIDVETALRSYTVDAAYATFDEAHKGKLAAGMLADLAFLDTDLFAVDDAEAIRSARVDLTVVGGTIVFDRTVSHSSDFLEGHFPDEPIVPGVYLTEAAIQTGAAAAVAAAEAVGARIAALSVSRLASVRFRAPVLPGHVLETEVKLTAEESGGDVASAIHAALPDGRMAMTAVATMAVESAVAAEAVVVFKAAVARQAVEHPELGDLTQFAAPDSPELQQWMEDFLPNWSPDTIPARSSDGDGKG</sequence>
<dbReference type="STRING" id="461836.A0A0L0DBI3"/>
<dbReference type="eggNOG" id="ENOG502QSHE">
    <property type="taxonomic scope" value="Eukaryota"/>
</dbReference>
<organism evidence="2 3">
    <name type="scientific">Thecamonas trahens ATCC 50062</name>
    <dbReference type="NCBI Taxonomy" id="461836"/>
    <lineage>
        <taxon>Eukaryota</taxon>
        <taxon>Apusozoa</taxon>
        <taxon>Apusomonadida</taxon>
        <taxon>Apusomonadidae</taxon>
        <taxon>Thecamonas</taxon>
    </lineage>
</organism>
<dbReference type="GO" id="GO:0016810">
    <property type="term" value="F:hydrolase activity, acting on carbon-nitrogen (but not peptide) bonds"/>
    <property type="evidence" value="ECO:0007669"/>
    <property type="project" value="InterPro"/>
</dbReference>
<protein>
    <recommendedName>
        <fullName evidence="1">Amidohydrolase 3 domain-containing protein</fullName>
    </recommendedName>
</protein>
<dbReference type="AlphaFoldDB" id="A0A0L0DBI3"/>
<dbReference type="InterPro" id="IPR013108">
    <property type="entry name" value="Amidohydro_3"/>
</dbReference>
<evidence type="ECO:0000313" key="2">
    <source>
        <dbReference type="EMBL" id="KNC49709.1"/>
    </source>
</evidence>
<dbReference type="Gene3D" id="3.10.310.70">
    <property type="match status" value="1"/>
</dbReference>
<dbReference type="RefSeq" id="XP_013757607.1">
    <property type="nucleotide sequence ID" value="XM_013902153.1"/>
</dbReference>
<dbReference type="Gene3D" id="3.10.129.10">
    <property type="entry name" value="Hotdog Thioesterase"/>
    <property type="match status" value="1"/>
</dbReference>
<dbReference type="PANTHER" id="PTHR22642:SF2">
    <property type="entry name" value="PROTEIN LONG AFTER FAR-RED 3"/>
    <property type="match status" value="1"/>
</dbReference>
<proteinExistence type="predicted"/>
<dbReference type="InterPro" id="IPR029069">
    <property type="entry name" value="HotDog_dom_sf"/>
</dbReference>
<dbReference type="InterPro" id="IPR011059">
    <property type="entry name" value="Metal-dep_hydrolase_composite"/>
</dbReference>
<dbReference type="InterPro" id="IPR032466">
    <property type="entry name" value="Metal_Hydrolase"/>
</dbReference>
<dbReference type="OMA" id="HEPQMDE"/>
<evidence type="ECO:0000313" key="3">
    <source>
        <dbReference type="Proteomes" id="UP000054408"/>
    </source>
</evidence>
<keyword evidence="3" id="KW-1185">Reference proteome</keyword>
<dbReference type="Pfam" id="PF07969">
    <property type="entry name" value="Amidohydro_3"/>
    <property type="match status" value="1"/>
</dbReference>
<reference evidence="2 3" key="1">
    <citation type="submission" date="2010-05" db="EMBL/GenBank/DDBJ databases">
        <title>The Genome Sequence of Thecamonas trahens ATCC 50062.</title>
        <authorList>
            <consortium name="The Broad Institute Genome Sequencing Platform"/>
            <person name="Russ C."/>
            <person name="Cuomo C."/>
            <person name="Shea T."/>
            <person name="Young S.K."/>
            <person name="Zeng Q."/>
            <person name="Koehrsen M."/>
            <person name="Haas B."/>
            <person name="Borodovsky M."/>
            <person name="Guigo R."/>
            <person name="Alvarado L."/>
            <person name="Berlin A."/>
            <person name="Bochicchio J."/>
            <person name="Borenstein D."/>
            <person name="Chapman S."/>
            <person name="Chen Z."/>
            <person name="Freedman E."/>
            <person name="Gellesch M."/>
            <person name="Goldberg J."/>
            <person name="Griggs A."/>
            <person name="Gujja S."/>
            <person name="Heilman E."/>
            <person name="Heiman D."/>
            <person name="Hepburn T."/>
            <person name="Howarth C."/>
            <person name="Jen D."/>
            <person name="Larson L."/>
            <person name="Mehta T."/>
            <person name="Park D."/>
            <person name="Pearson M."/>
            <person name="Roberts A."/>
            <person name="Saif S."/>
            <person name="Shenoy N."/>
            <person name="Sisk P."/>
            <person name="Stolte C."/>
            <person name="Sykes S."/>
            <person name="Thomson T."/>
            <person name="Walk T."/>
            <person name="White J."/>
            <person name="Yandava C."/>
            <person name="Burger G."/>
            <person name="Gray M.W."/>
            <person name="Holland P.W.H."/>
            <person name="King N."/>
            <person name="Lang F.B.F."/>
            <person name="Roger A.J."/>
            <person name="Ruiz-Trillo I."/>
            <person name="Lander E."/>
            <person name="Nusbaum C."/>
        </authorList>
    </citation>
    <scope>NUCLEOTIDE SEQUENCE [LARGE SCALE GENOMIC DNA]</scope>
    <source>
        <strain evidence="2 3">ATCC 50062</strain>
    </source>
</reference>
<dbReference type="Gene3D" id="2.30.40.10">
    <property type="entry name" value="Urease, subunit C, domain 1"/>
    <property type="match status" value="1"/>
</dbReference>
<dbReference type="SUPFAM" id="SSF51338">
    <property type="entry name" value="Composite domain of metallo-dependent hydrolases"/>
    <property type="match status" value="1"/>
</dbReference>
<name>A0A0L0DBI3_THETB</name>